<keyword evidence="3" id="KW-1133">Transmembrane helix</keyword>
<proteinExistence type="predicted"/>
<sequence length="142" mass="16001">MLGASSITYWISWFVTFAFMFAVSSVILTAALCVDFGVGGRMLNLSDPSIIFCCIFLYSLSLLAFILALSTLFSSRAGLHWSSLSKQVSSDDMLRVDMIWIVLFIDIILYTFVAWYVDNVFPGKFGIPKPWYFPLRVSLLPP</sequence>
<feature type="transmembrane region" description="Helical" evidence="3">
    <location>
        <begin position="50"/>
        <end position="73"/>
    </location>
</feature>
<dbReference type="InterPro" id="IPR026082">
    <property type="entry name" value="ABCA"/>
</dbReference>
<feature type="transmembrane region" description="Helical" evidence="3">
    <location>
        <begin position="98"/>
        <end position="117"/>
    </location>
</feature>
<dbReference type="GO" id="GO:0140359">
    <property type="term" value="F:ABC-type transporter activity"/>
    <property type="evidence" value="ECO:0007669"/>
    <property type="project" value="InterPro"/>
</dbReference>
<dbReference type="EMBL" id="UYRU01085612">
    <property type="protein sequence ID" value="VDN34623.1"/>
    <property type="molecule type" value="Genomic_DNA"/>
</dbReference>
<dbReference type="GO" id="GO:0005319">
    <property type="term" value="F:lipid transporter activity"/>
    <property type="evidence" value="ECO:0007669"/>
    <property type="project" value="TreeGrafter"/>
</dbReference>
<dbReference type="OrthoDB" id="6512918at2759"/>
<organism evidence="4 5">
    <name type="scientific">Dibothriocephalus latus</name>
    <name type="common">Fish tapeworm</name>
    <name type="synonym">Diphyllobothrium latum</name>
    <dbReference type="NCBI Taxonomy" id="60516"/>
    <lineage>
        <taxon>Eukaryota</taxon>
        <taxon>Metazoa</taxon>
        <taxon>Spiralia</taxon>
        <taxon>Lophotrochozoa</taxon>
        <taxon>Platyhelminthes</taxon>
        <taxon>Cestoda</taxon>
        <taxon>Eucestoda</taxon>
        <taxon>Diphyllobothriidea</taxon>
        <taxon>Diphyllobothriidae</taxon>
        <taxon>Dibothriocephalus</taxon>
    </lineage>
</organism>
<evidence type="ECO:0000313" key="4">
    <source>
        <dbReference type="EMBL" id="VDN34623.1"/>
    </source>
</evidence>
<dbReference type="PANTHER" id="PTHR19229:SF36">
    <property type="entry name" value="ATP-BINDING CASSETTE SUB-FAMILY A MEMBER 2"/>
    <property type="match status" value="1"/>
</dbReference>
<evidence type="ECO:0000256" key="2">
    <source>
        <dbReference type="ARBA" id="ARBA00022737"/>
    </source>
</evidence>
<gene>
    <name evidence="4" type="ORF">DILT_LOCUS16554</name>
</gene>
<evidence type="ECO:0000256" key="3">
    <source>
        <dbReference type="SAM" id="Phobius"/>
    </source>
</evidence>
<keyword evidence="3" id="KW-0812">Transmembrane</keyword>
<dbReference type="GO" id="GO:0016020">
    <property type="term" value="C:membrane"/>
    <property type="evidence" value="ECO:0007669"/>
    <property type="project" value="InterPro"/>
</dbReference>
<feature type="transmembrane region" description="Helical" evidence="3">
    <location>
        <begin position="12"/>
        <end position="38"/>
    </location>
</feature>
<keyword evidence="5" id="KW-1185">Reference proteome</keyword>
<evidence type="ECO:0000313" key="5">
    <source>
        <dbReference type="Proteomes" id="UP000281553"/>
    </source>
</evidence>
<dbReference type="Proteomes" id="UP000281553">
    <property type="component" value="Unassembled WGS sequence"/>
</dbReference>
<accession>A0A3P7NC69</accession>
<keyword evidence="3" id="KW-0472">Membrane</keyword>
<keyword evidence="1" id="KW-0813">Transport</keyword>
<dbReference type="AlphaFoldDB" id="A0A3P7NC69"/>
<protein>
    <submittedName>
        <fullName evidence="4">Uncharacterized protein</fullName>
    </submittedName>
</protein>
<name>A0A3P7NC69_DIBLA</name>
<reference evidence="4 5" key="1">
    <citation type="submission" date="2018-11" db="EMBL/GenBank/DDBJ databases">
        <authorList>
            <consortium name="Pathogen Informatics"/>
        </authorList>
    </citation>
    <scope>NUCLEOTIDE SEQUENCE [LARGE SCALE GENOMIC DNA]</scope>
</reference>
<keyword evidence="2" id="KW-0677">Repeat</keyword>
<dbReference type="PANTHER" id="PTHR19229">
    <property type="entry name" value="ATP-BINDING CASSETTE TRANSPORTER SUBFAMILY A ABCA"/>
    <property type="match status" value="1"/>
</dbReference>
<evidence type="ECO:0000256" key="1">
    <source>
        <dbReference type="ARBA" id="ARBA00022448"/>
    </source>
</evidence>